<dbReference type="AlphaFoldDB" id="A0A7S1SFE5"/>
<feature type="transmembrane region" description="Helical" evidence="4">
    <location>
        <begin position="12"/>
        <end position="37"/>
    </location>
</feature>
<dbReference type="SUPFAM" id="SSF48452">
    <property type="entry name" value="TPR-like"/>
    <property type="match status" value="1"/>
</dbReference>
<evidence type="ECO:0000313" key="5">
    <source>
        <dbReference type="EMBL" id="CAD9192800.1"/>
    </source>
</evidence>
<dbReference type="Pfam" id="PF13041">
    <property type="entry name" value="PPR_2"/>
    <property type="match status" value="3"/>
</dbReference>
<dbReference type="Pfam" id="PF13812">
    <property type="entry name" value="PPR_3"/>
    <property type="match status" value="1"/>
</dbReference>
<dbReference type="PANTHER" id="PTHR47447">
    <property type="entry name" value="OS03G0856100 PROTEIN"/>
    <property type="match status" value="1"/>
</dbReference>
<feature type="repeat" description="PPR" evidence="2">
    <location>
        <begin position="328"/>
        <end position="362"/>
    </location>
</feature>
<dbReference type="Pfam" id="PF12854">
    <property type="entry name" value="PPR_1"/>
    <property type="match status" value="1"/>
</dbReference>
<feature type="compositionally biased region" description="Low complexity" evidence="3">
    <location>
        <begin position="861"/>
        <end position="876"/>
    </location>
</feature>
<evidence type="ECO:0000256" key="4">
    <source>
        <dbReference type="SAM" id="Phobius"/>
    </source>
</evidence>
<dbReference type="Pfam" id="PF01535">
    <property type="entry name" value="PPR"/>
    <property type="match status" value="1"/>
</dbReference>
<dbReference type="EMBL" id="HBGE01116626">
    <property type="protein sequence ID" value="CAD9192800.1"/>
    <property type="molecule type" value="Transcribed_RNA"/>
</dbReference>
<keyword evidence="4" id="KW-0472">Membrane</keyword>
<dbReference type="PANTHER" id="PTHR47447:SF17">
    <property type="entry name" value="OS12G0638900 PROTEIN"/>
    <property type="match status" value="1"/>
</dbReference>
<keyword evidence="1" id="KW-0677">Repeat</keyword>
<reference evidence="5" key="1">
    <citation type="submission" date="2021-01" db="EMBL/GenBank/DDBJ databases">
        <authorList>
            <person name="Corre E."/>
            <person name="Pelletier E."/>
            <person name="Niang G."/>
            <person name="Scheremetjew M."/>
            <person name="Finn R."/>
            <person name="Kale V."/>
            <person name="Holt S."/>
            <person name="Cochrane G."/>
            <person name="Meng A."/>
            <person name="Brown T."/>
            <person name="Cohen L."/>
        </authorList>
    </citation>
    <scope>NUCLEOTIDE SEQUENCE</scope>
    <source>
        <strain evidence="5">OF101</strain>
    </source>
</reference>
<keyword evidence="4" id="KW-1133">Transmembrane helix</keyword>
<sequence>MVTMLGAAAKASAMEVLSLMSFEVAMFLCAAVVYLAFSGGTVSLRSPDKARAGRPASPKEGEKDGAVQAASRALRQGKVDEAVSQLLALPKDHFGTALAAIAPRLLTMLAKEGEPQRAVALLGKLAESIEPAMLEAAVVEAQRRKDVSACIQLDRIASQLSIEKSQRTFEVLAKAYSGDLASLRALMDAAGTPLTKGFAKAVLEASAMAKDVDLVVEVFERADPSDAAALRAFAEQAAANVAAAAVEEAPCGAALGPKNAIAHASEIRTLGRAGNLAGAISLFERLPAVSGRPGTLLVNTLIDACVECGDLAAANAYLAKAQQCGAADAVSFNTLMKGLLAAGKEAEAHQVLEELLKAGIQATQASYHGLIHARVLARDARAAWCLVDKMTAAGVRPNAVTCSILLKMLTLPSHAADVPRVMKLVEAVEDSVDEVLLTSMLEACLRTRQLEMVSRILEGNLQKGHGTPLSSPMYGSMIKSFGQARDVPRVWALWHDMAARKVQASAITLGCMMEALVSNGHAEDAWQLLRETWEDEGQRHLVNTVTYTTLIKGFAKQPDKVLAMYEEMKARGIQCNTITYNTLLNACAQCRAMHRVTQLLEDMRSASPPVEPDVVTYSTLIKGFCASGNLDRALGLLGEIEKDGKHAPDEMLYNSLLDGCAKEQRLDEALRLVDRMRQGGVAPSNYTLSMMVKLLGRCRRLAQAFSMVDSLAAEFGFRPNIQVYTCLIQACFHNRQPNKAVALLERILADGIRPDEKTYTVLASGLLHQGQVDKAAGIVLRSLKDEPPVGVESRCLEDLRARLNSGPAANKQMLAELEAARSRGASRPVDKRAAAGSAAWPRDKAAPNTGRDRAAPPPWRRAPSTAAGAGAAAAAA</sequence>
<feature type="region of interest" description="Disordered" evidence="3">
    <location>
        <begin position="46"/>
        <end position="70"/>
    </location>
</feature>
<evidence type="ECO:0000256" key="1">
    <source>
        <dbReference type="ARBA" id="ARBA00022737"/>
    </source>
</evidence>
<dbReference type="NCBIfam" id="TIGR00756">
    <property type="entry name" value="PPR"/>
    <property type="match status" value="6"/>
</dbReference>
<evidence type="ECO:0008006" key="6">
    <source>
        <dbReference type="Google" id="ProtNLM"/>
    </source>
</evidence>
<feature type="compositionally biased region" description="Basic and acidic residues" evidence="3">
    <location>
        <begin position="46"/>
        <end position="65"/>
    </location>
</feature>
<evidence type="ECO:0000256" key="3">
    <source>
        <dbReference type="SAM" id="MobiDB-lite"/>
    </source>
</evidence>
<proteinExistence type="predicted"/>
<feature type="region of interest" description="Disordered" evidence="3">
    <location>
        <begin position="820"/>
        <end position="876"/>
    </location>
</feature>
<organism evidence="5">
    <name type="scientific">Alexandrium catenella</name>
    <name type="common">Red tide dinoflagellate</name>
    <name type="synonym">Gonyaulax catenella</name>
    <dbReference type="NCBI Taxonomy" id="2925"/>
    <lineage>
        <taxon>Eukaryota</taxon>
        <taxon>Sar</taxon>
        <taxon>Alveolata</taxon>
        <taxon>Dinophyceae</taxon>
        <taxon>Gonyaulacales</taxon>
        <taxon>Pyrocystaceae</taxon>
        <taxon>Alexandrium</taxon>
    </lineage>
</organism>
<name>A0A7S1SFE5_ALECA</name>
<gene>
    <name evidence="5" type="ORF">ACAT0790_LOCUS69575</name>
</gene>
<dbReference type="InterPro" id="IPR002885">
    <property type="entry name" value="PPR_rpt"/>
</dbReference>
<accession>A0A7S1SFE5</accession>
<dbReference type="PROSITE" id="PS51375">
    <property type="entry name" value="PPR"/>
    <property type="match status" value="5"/>
</dbReference>
<feature type="repeat" description="PPR" evidence="2">
    <location>
        <begin position="720"/>
        <end position="754"/>
    </location>
</feature>
<feature type="repeat" description="PPR" evidence="2">
    <location>
        <begin position="613"/>
        <end position="647"/>
    </location>
</feature>
<feature type="repeat" description="PPR" evidence="2">
    <location>
        <begin position="576"/>
        <end position="610"/>
    </location>
</feature>
<feature type="repeat" description="PPR" evidence="2">
    <location>
        <begin position="649"/>
        <end position="683"/>
    </location>
</feature>
<evidence type="ECO:0000256" key="2">
    <source>
        <dbReference type="PROSITE-ProRule" id="PRU00708"/>
    </source>
</evidence>
<feature type="compositionally biased region" description="Basic and acidic residues" evidence="3">
    <location>
        <begin position="841"/>
        <end position="854"/>
    </location>
</feature>
<dbReference type="InterPro" id="IPR011990">
    <property type="entry name" value="TPR-like_helical_dom_sf"/>
</dbReference>
<keyword evidence="4" id="KW-0812">Transmembrane</keyword>
<dbReference type="Gene3D" id="1.25.40.10">
    <property type="entry name" value="Tetratricopeptide repeat domain"/>
    <property type="match status" value="6"/>
</dbReference>
<protein>
    <recommendedName>
        <fullName evidence="6">Pentacotripeptide-repeat region of PRORP domain-containing protein</fullName>
    </recommendedName>
</protein>